<comment type="caution">
    <text evidence="2">Lacks conserved residue(s) required for the propagation of feature annotation.</text>
</comment>
<accession>C3ZCR2</accession>
<name>C3ZCR2_BRAFL</name>
<sequence length="416" mass="45960">MPLHRGIVGNESVQSPSLTANETFLDVPVPTSLTHFSFRLSLTTSRIVCVAEAVRLKHSLIWRERERDIPSLSIIVEHSCQGKLSEQRGDSGEWVKEQNGYGMKGAMDVKLVICTVIFAYCLAHGFARCSKYGQRSPKACGRTLTAYRGEVKSPGYPHAYPPAVRDVDRVCTWIIAVPEGRGVKITLPRYNLNYDSKEDQYDELQIFSDGACNDKVSSYIGNDTETTVINVPTNMACVRFVRRASENIGHNGFTLSYEVISATGECGANQTVLLVTSDEGYIYSPGYPSSSYPQGLDCTWLIQTDPEQIITVTFLDFQLSYTTSCDYATDFVQIGNNNDTYDFKYCASNKPERFESSGNQVWLSFQTGRWTNKGFWLKYQTLGRPLAADPMNSGLSRSGGAAGTDNGLTGEAPSDG</sequence>
<feature type="domain" description="CUB" evidence="4">
    <location>
        <begin position="266"/>
        <end position="382"/>
    </location>
</feature>
<gene>
    <name evidence="5" type="ORF">BRAFLDRAFT_88129</name>
</gene>
<dbReference type="PROSITE" id="PS01180">
    <property type="entry name" value="CUB"/>
    <property type="match status" value="2"/>
</dbReference>
<evidence type="ECO:0000256" key="1">
    <source>
        <dbReference type="ARBA" id="ARBA00023157"/>
    </source>
</evidence>
<dbReference type="InterPro" id="IPR035914">
    <property type="entry name" value="Sperma_CUB_dom_sf"/>
</dbReference>
<dbReference type="Pfam" id="PF00431">
    <property type="entry name" value="CUB"/>
    <property type="match status" value="2"/>
</dbReference>
<dbReference type="InterPro" id="IPR052129">
    <property type="entry name" value="Spermadhesin-Link_domain"/>
</dbReference>
<evidence type="ECO:0000256" key="2">
    <source>
        <dbReference type="PROSITE-ProRule" id="PRU00059"/>
    </source>
</evidence>
<dbReference type="InterPro" id="IPR000859">
    <property type="entry name" value="CUB_dom"/>
</dbReference>
<dbReference type="AlphaFoldDB" id="C3ZCR2"/>
<feature type="region of interest" description="Disordered" evidence="3">
    <location>
        <begin position="393"/>
        <end position="416"/>
    </location>
</feature>
<keyword evidence="1" id="KW-1015">Disulfide bond</keyword>
<feature type="domain" description="CUB" evidence="4">
    <location>
        <begin position="140"/>
        <end position="260"/>
    </location>
</feature>
<evidence type="ECO:0000256" key="3">
    <source>
        <dbReference type="SAM" id="MobiDB-lite"/>
    </source>
</evidence>
<evidence type="ECO:0000313" key="5">
    <source>
        <dbReference type="EMBL" id="EEN49656.1"/>
    </source>
</evidence>
<organism>
    <name type="scientific">Branchiostoma floridae</name>
    <name type="common">Florida lancelet</name>
    <name type="synonym">Amphioxus</name>
    <dbReference type="NCBI Taxonomy" id="7739"/>
    <lineage>
        <taxon>Eukaryota</taxon>
        <taxon>Metazoa</taxon>
        <taxon>Chordata</taxon>
        <taxon>Cephalochordata</taxon>
        <taxon>Leptocardii</taxon>
        <taxon>Amphioxiformes</taxon>
        <taxon>Branchiostomatidae</taxon>
        <taxon>Branchiostoma</taxon>
    </lineage>
</organism>
<dbReference type="Gene3D" id="2.60.120.290">
    <property type="entry name" value="Spermadhesin, CUB domain"/>
    <property type="match status" value="2"/>
</dbReference>
<dbReference type="SUPFAM" id="SSF49854">
    <property type="entry name" value="Spermadhesin, CUB domain"/>
    <property type="match status" value="2"/>
</dbReference>
<reference evidence="5" key="1">
    <citation type="journal article" date="2008" name="Nature">
        <title>The amphioxus genome and the evolution of the chordate karyotype.</title>
        <authorList>
            <consortium name="US DOE Joint Genome Institute (JGI-PGF)"/>
            <person name="Putnam N.H."/>
            <person name="Butts T."/>
            <person name="Ferrier D.E.K."/>
            <person name="Furlong R.F."/>
            <person name="Hellsten U."/>
            <person name="Kawashima T."/>
            <person name="Robinson-Rechavi M."/>
            <person name="Shoguchi E."/>
            <person name="Terry A."/>
            <person name="Yu J.-K."/>
            <person name="Benito-Gutierrez E.L."/>
            <person name="Dubchak I."/>
            <person name="Garcia-Fernandez J."/>
            <person name="Gibson-Brown J.J."/>
            <person name="Grigoriev I.V."/>
            <person name="Horton A.C."/>
            <person name="de Jong P.J."/>
            <person name="Jurka J."/>
            <person name="Kapitonov V.V."/>
            <person name="Kohara Y."/>
            <person name="Kuroki Y."/>
            <person name="Lindquist E."/>
            <person name="Lucas S."/>
            <person name="Osoegawa K."/>
            <person name="Pennacchio L.A."/>
            <person name="Salamov A.A."/>
            <person name="Satou Y."/>
            <person name="Sauka-Spengler T."/>
            <person name="Schmutz J."/>
            <person name="Shin-I T."/>
            <person name="Toyoda A."/>
            <person name="Bronner-Fraser M."/>
            <person name="Fujiyama A."/>
            <person name="Holland L.Z."/>
            <person name="Holland P.W.H."/>
            <person name="Satoh N."/>
            <person name="Rokhsar D.S."/>
        </authorList>
    </citation>
    <scope>NUCLEOTIDE SEQUENCE [LARGE SCALE GENOMIC DNA]</scope>
    <source>
        <strain evidence="5">S238N-H82</strain>
        <tissue evidence="5">Testes</tissue>
    </source>
</reference>
<dbReference type="PANTHER" id="PTHR46908:SF4">
    <property type="entry name" value="TUMOR NECROSIS FACTOR-INDUCIBLE GENE 6 PROTEIN"/>
    <property type="match status" value="1"/>
</dbReference>
<dbReference type="SMART" id="SM00042">
    <property type="entry name" value="CUB"/>
    <property type="match status" value="2"/>
</dbReference>
<dbReference type="CDD" id="cd00041">
    <property type="entry name" value="CUB"/>
    <property type="match status" value="2"/>
</dbReference>
<evidence type="ECO:0000259" key="4">
    <source>
        <dbReference type="PROSITE" id="PS01180"/>
    </source>
</evidence>
<dbReference type="InParanoid" id="C3ZCR2"/>
<dbReference type="PANTHER" id="PTHR46908">
    <property type="entry name" value="CUBILIN-LIKE PROTEIN"/>
    <property type="match status" value="1"/>
</dbReference>
<protein>
    <recommendedName>
        <fullName evidence="4">CUB domain-containing protein</fullName>
    </recommendedName>
</protein>
<dbReference type="STRING" id="7739.C3ZCR2"/>
<dbReference type="EMBL" id="GG666609">
    <property type="protein sequence ID" value="EEN49656.1"/>
    <property type="molecule type" value="Genomic_DNA"/>
</dbReference>
<proteinExistence type="predicted"/>